<feature type="transmembrane region" description="Helical" evidence="1">
    <location>
        <begin position="45"/>
        <end position="78"/>
    </location>
</feature>
<sequence>MLGVLTLGILFPYAVYKQKYFLVKNSRYGTRSFEPDFNWKQFFNIYLVAFGIVAVGIVMLFVVPVVGGFITAITYFMAFAM</sequence>
<keyword evidence="1" id="KW-1133">Transmembrane helix</keyword>
<organism evidence="2 3">
    <name type="scientific">Nitrincola nitratireducens</name>
    <dbReference type="NCBI Taxonomy" id="1229521"/>
    <lineage>
        <taxon>Bacteria</taxon>
        <taxon>Pseudomonadati</taxon>
        <taxon>Pseudomonadota</taxon>
        <taxon>Gammaproteobacteria</taxon>
        <taxon>Oceanospirillales</taxon>
        <taxon>Oceanospirillaceae</taxon>
        <taxon>Nitrincola</taxon>
    </lineage>
</organism>
<keyword evidence="1" id="KW-0812">Transmembrane</keyword>
<protein>
    <submittedName>
        <fullName evidence="2">Putative membrane protein</fullName>
    </submittedName>
</protein>
<gene>
    <name evidence="2" type="ORF">D791_03340</name>
</gene>
<comment type="caution">
    <text evidence="2">The sequence shown here is derived from an EMBL/GenBank/DDBJ whole genome shotgun (WGS) entry which is preliminary data.</text>
</comment>
<keyword evidence="3" id="KW-1185">Reference proteome</keyword>
<proteinExistence type="predicted"/>
<dbReference type="InterPro" id="IPR010295">
    <property type="entry name" value="DUF898"/>
</dbReference>
<evidence type="ECO:0000313" key="3">
    <source>
        <dbReference type="Proteomes" id="UP000019464"/>
    </source>
</evidence>
<evidence type="ECO:0000256" key="1">
    <source>
        <dbReference type="SAM" id="Phobius"/>
    </source>
</evidence>
<dbReference type="AlphaFoldDB" id="W9UR25"/>
<reference evidence="3" key="1">
    <citation type="submission" date="2012-11" db="EMBL/GenBank/DDBJ databases">
        <authorList>
            <person name="Singh A."/>
            <person name="Pinnaka A.K."/>
            <person name="Vaidya B."/>
        </authorList>
    </citation>
    <scope>NUCLEOTIDE SEQUENCE [LARGE SCALE GENOMIC DNA]</scope>
    <source>
        <strain evidence="3">AK23</strain>
    </source>
</reference>
<evidence type="ECO:0000313" key="2">
    <source>
        <dbReference type="EMBL" id="EXJ09668.1"/>
    </source>
</evidence>
<dbReference type="Pfam" id="PF05987">
    <property type="entry name" value="DUF898"/>
    <property type="match status" value="1"/>
</dbReference>
<dbReference type="Proteomes" id="UP000019464">
    <property type="component" value="Unassembled WGS sequence"/>
</dbReference>
<keyword evidence="1" id="KW-0472">Membrane</keyword>
<name>W9UR25_9GAMM</name>
<reference evidence="2 3" key="2">
    <citation type="journal article" date="2015" name="Syst. Appl. Microbiol.">
        <title>Nitrincola nitratireducens sp. nov. isolated from a haloalkaline crater lake.</title>
        <authorList>
            <person name="Singh A."/>
            <person name="Vaidya B."/>
            <person name="Tanuku N.R."/>
            <person name="Pinnaka A.K."/>
        </authorList>
    </citation>
    <scope>NUCLEOTIDE SEQUENCE [LARGE SCALE GENOMIC DNA]</scope>
    <source>
        <strain evidence="2 3">AK23</strain>
    </source>
</reference>
<dbReference type="STRING" id="1229521.D791_03340"/>
<accession>W9UR25</accession>
<dbReference type="EMBL" id="AONB01000021">
    <property type="protein sequence ID" value="EXJ09668.1"/>
    <property type="molecule type" value="Genomic_DNA"/>
</dbReference>